<protein>
    <recommendedName>
        <fullName evidence="5">Segregation and condensation protein B</fullName>
    </recommendedName>
</protein>
<dbReference type="EMBL" id="PYAV01000003">
    <property type="protein sequence ID" value="PSL50401.1"/>
    <property type="molecule type" value="Genomic_DNA"/>
</dbReference>
<dbReference type="InterPro" id="IPR036390">
    <property type="entry name" value="WH_DNA-bd_sf"/>
</dbReference>
<sequence>MAEVRALIESLVFVSGDEGVTLPELADVLELSEAEAEAEAEALKSVVNERDGGFYMDRSGHSYRFVTVKEAAPYIRRMMNPPEKKTLSRAALETLAIIAYEQPVTRLDIENIRGVKAEKAVQSLVGRGLIEARGRSEGSGRAILYGTTDQFLDTFDLTSLEELPPLPENENNEDDFQSADLFFASLASEE</sequence>
<comment type="subunit">
    <text evidence="5">Homodimer. Homodimerization may be required to stabilize the binding of ScpA to the Smc head domains. Component of a cohesin-like complex composed of ScpA, ScpB and the Smc homodimer, in which ScpA and ScpB bind to the head domain of Smc. The presence of the three proteins is required for the association of the complex with DNA.</text>
</comment>
<comment type="subcellular location">
    <subcellularLocation>
        <location evidence="5">Cytoplasm</location>
    </subcellularLocation>
    <text evidence="5">Associated with two foci at the outer edges of the nucleoid region in young cells, and at four foci within both cell halves in older cells.</text>
</comment>
<evidence type="ECO:0000313" key="6">
    <source>
        <dbReference type="EMBL" id="PSL50401.1"/>
    </source>
</evidence>
<keyword evidence="3 5" id="KW-0159">Chromosome partition</keyword>
<dbReference type="Pfam" id="PF04079">
    <property type="entry name" value="SMC_ScpB"/>
    <property type="match status" value="1"/>
</dbReference>
<dbReference type="NCBIfam" id="TIGR00281">
    <property type="entry name" value="SMC-Scp complex subunit ScpB"/>
    <property type="match status" value="1"/>
</dbReference>
<dbReference type="PANTHER" id="PTHR34298">
    <property type="entry name" value="SEGREGATION AND CONDENSATION PROTEIN B"/>
    <property type="match status" value="1"/>
</dbReference>
<dbReference type="GO" id="GO:0006260">
    <property type="term" value="P:DNA replication"/>
    <property type="evidence" value="ECO:0007669"/>
    <property type="project" value="UniProtKB-UniRule"/>
</dbReference>
<dbReference type="Gene3D" id="1.10.10.10">
    <property type="entry name" value="Winged helix-like DNA-binding domain superfamily/Winged helix DNA-binding domain"/>
    <property type="match status" value="2"/>
</dbReference>
<dbReference type="InterPro" id="IPR036388">
    <property type="entry name" value="WH-like_DNA-bd_sf"/>
</dbReference>
<evidence type="ECO:0000313" key="7">
    <source>
        <dbReference type="Proteomes" id="UP000242310"/>
    </source>
</evidence>
<reference evidence="6 7" key="1">
    <citation type="submission" date="2018-03" db="EMBL/GenBank/DDBJ databases">
        <title>Genomic Encyclopedia of Type Strains, Phase III (KMG-III): the genomes of soil and plant-associated and newly described type strains.</title>
        <authorList>
            <person name="Whitman W."/>
        </authorList>
    </citation>
    <scope>NUCLEOTIDE SEQUENCE [LARGE SCALE GENOMIC DNA]</scope>
    <source>
        <strain evidence="6 7">CGMCC 1.07653</strain>
    </source>
</reference>
<evidence type="ECO:0000256" key="2">
    <source>
        <dbReference type="ARBA" id="ARBA00022618"/>
    </source>
</evidence>
<dbReference type="OrthoDB" id="9806226at2"/>
<dbReference type="GO" id="GO:0051301">
    <property type="term" value="P:cell division"/>
    <property type="evidence" value="ECO:0007669"/>
    <property type="project" value="UniProtKB-KW"/>
</dbReference>
<dbReference type="PIRSF" id="PIRSF019345">
    <property type="entry name" value="ScpB"/>
    <property type="match status" value="1"/>
</dbReference>
<dbReference type="GO" id="GO:0005737">
    <property type="term" value="C:cytoplasm"/>
    <property type="evidence" value="ECO:0007669"/>
    <property type="project" value="UniProtKB-SubCell"/>
</dbReference>
<keyword evidence="7" id="KW-1185">Reference proteome</keyword>
<keyword evidence="2 5" id="KW-0132">Cell division</keyword>
<keyword evidence="1 5" id="KW-0963">Cytoplasm</keyword>
<proteinExistence type="inferred from homology"/>
<dbReference type="HAMAP" id="MF_01804">
    <property type="entry name" value="ScpB"/>
    <property type="match status" value="1"/>
</dbReference>
<organism evidence="6 7">
    <name type="scientific">Salsuginibacillus halophilus</name>
    <dbReference type="NCBI Taxonomy" id="517424"/>
    <lineage>
        <taxon>Bacteria</taxon>
        <taxon>Bacillati</taxon>
        <taxon>Bacillota</taxon>
        <taxon>Bacilli</taxon>
        <taxon>Bacillales</taxon>
        <taxon>Bacillaceae</taxon>
        <taxon>Salsuginibacillus</taxon>
    </lineage>
</organism>
<comment type="similarity">
    <text evidence="5">Belongs to the ScpB family.</text>
</comment>
<dbReference type="PANTHER" id="PTHR34298:SF2">
    <property type="entry name" value="SEGREGATION AND CONDENSATION PROTEIN B"/>
    <property type="match status" value="1"/>
</dbReference>
<evidence type="ECO:0000256" key="3">
    <source>
        <dbReference type="ARBA" id="ARBA00022829"/>
    </source>
</evidence>
<comment type="function">
    <text evidence="5">Participates in chromosomal partition during cell division. May act via the formation of a condensin-like complex containing Smc and ScpA that pull DNA away from mid-cell into both cell halves.</text>
</comment>
<keyword evidence="4 5" id="KW-0131">Cell cycle</keyword>
<dbReference type="AlphaFoldDB" id="A0A2P8HVY2"/>
<gene>
    <name evidence="5" type="primary">scpB</name>
    <name evidence="6" type="ORF">B0H94_10312</name>
</gene>
<evidence type="ECO:0000256" key="4">
    <source>
        <dbReference type="ARBA" id="ARBA00023306"/>
    </source>
</evidence>
<evidence type="ECO:0000256" key="5">
    <source>
        <dbReference type="HAMAP-Rule" id="MF_01804"/>
    </source>
</evidence>
<dbReference type="Proteomes" id="UP000242310">
    <property type="component" value="Unassembled WGS sequence"/>
</dbReference>
<name>A0A2P8HVY2_9BACI</name>
<dbReference type="GO" id="GO:0051304">
    <property type="term" value="P:chromosome separation"/>
    <property type="evidence" value="ECO:0007669"/>
    <property type="project" value="InterPro"/>
</dbReference>
<dbReference type="SUPFAM" id="SSF46785">
    <property type="entry name" value="Winged helix' DNA-binding domain"/>
    <property type="match status" value="2"/>
</dbReference>
<evidence type="ECO:0000256" key="1">
    <source>
        <dbReference type="ARBA" id="ARBA00022490"/>
    </source>
</evidence>
<dbReference type="RefSeq" id="WP_106587738.1">
    <property type="nucleotide sequence ID" value="NZ_PYAV01000003.1"/>
</dbReference>
<accession>A0A2P8HVY2</accession>
<dbReference type="InterPro" id="IPR005234">
    <property type="entry name" value="ScpB_csome_segregation"/>
</dbReference>
<comment type="caution">
    <text evidence="6">The sequence shown here is derived from an EMBL/GenBank/DDBJ whole genome shotgun (WGS) entry which is preliminary data.</text>
</comment>